<evidence type="ECO:0000313" key="4">
    <source>
        <dbReference type="WBParaSite" id="MBELARI_LOCUS13785"/>
    </source>
</evidence>
<protein>
    <submittedName>
        <fullName evidence="4">Uncharacterized protein</fullName>
    </submittedName>
</protein>
<evidence type="ECO:0000256" key="2">
    <source>
        <dbReference type="SAM" id="SignalP"/>
    </source>
</evidence>
<dbReference type="WBParaSite" id="MBELARI_LOCUS13785">
    <property type="protein sequence ID" value="MBELARI_LOCUS13785"/>
    <property type="gene ID" value="MBELARI_LOCUS13785"/>
</dbReference>
<proteinExistence type="predicted"/>
<evidence type="ECO:0000256" key="1">
    <source>
        <dbReference type="SAM" id="MobiDB-lite"/>
    </source>
</evidence>
<keyword evidence="2" id="KW-0732">Signal</keyword>
<name>A0AAF3EIE8_9BILA</name>
<feature type="region of interest" description="Disordered" evidence="1">
    <location>
        <begin position="79"/>
        <end position="99"/>
    </location>
</feature>
<organism evidence="3 4">
    <name type="scientific">Mesorhabditis belari</name>
    <dbReference type="NCBI Taxonomy" id="2138241"/>
    <lineage>
        <taxon>Eukaryota</taxon>
        <taxon>Metazoa</taxon>
        <taxon>Ecdysozoa</taxon>
        <taxon>Nematoda</taxon>
        <taxon>Chromadorea</taxon>
        <taxon>Rhabditida</taxon>
        <taxon>Rhabditina</taxon>
        <taxon>Rhabditomorpha</taxon>
        <taxon>Rhabditoidea</taxon>
        <taxon>Rhabditidae</taxon>
        <taxon>Mesorhabditinae</taxon>
        <taxon>Mesorhabditis</taxon>
    </lineage>
</organism>
<evidence type="ECO:0000313" key="3">
    <source>
        <dbReference type="Proteomes" id="UP000887575"/>
    </source>
</evidence>
<sequence length="153" mass="16673">MLVKRLLVFLAQQLVSTWALKCLTGHPTAPNVCQSLSYCMTVRSNRGTVQKSCDGNGQNQVSLCSLNTQLRRSQAVPSDFATYSGRSSSSSSSSLSSSSSSRYSPAASQQMCYNAGDFGEICCCQWDYCNGNGRNNFLIALSILFFILIYSNL</sequence>
<dbReference type="Proteomes" id="UP000887575">
    <property type="component" value="Unassembled WGS sequence"/>
</dbReference>
<keyword evidence="3" id="KW-1185">Reference proteome</keyword>
<accession>A0AAF3EIE8</accession>
<reference evidence="4" key="1">
    <citation type="submission" date="2024-02" db="UniProtKB">
        <authorList>
            <consortium name="WormBaseParasite"/>
        </authorList>
    </citation>
    <scope>IDENTIFICATION</scope>
</reference>
<feature type="signal peptide" evidence="2">
    <location>
        <begin position="1"/>
        <end position="19"/>
    </location>
</feature>
<dbReference type="AlphaFoldDB" id="A0AAF3EIE8"/>
<feature type="chain" id="PRO_5042253929" evidence="2">
    <location>
        <begin position="20"/>
        <end position="153"/>
    </location>
</feature>
<feature type="compositionally biased region" description="Low complexity" evidence="1">
    <location>
        <begin position="83"/>
        <end position="99"/>
    </location>
</feature>